<dbReference type="Proteomes" id="UP000554965">
    <property type="component" value="Unassembled WGS sequence"/>
</dbReference>
<dbReference type="AlphaFoldDB" id="A0A7Z7IMJ2"/>
<accession>A0A7Z7IMJ2</accession>
<evidence type="ECO:0000256" key="1">
    <source>
        <dbReference type="SAM" id="MobiDB-lite"/>
    </source>
</evidence>
<keyword evidence="4" id="KW-1185">Reference proteome</keyword>
<protein>
    <submittedName>
        <fullName evidence="3">Uncharacterized protein</fullName>
    </submittedName>
</protein>
<reference evidence="3 4" key="1">
    <citation type="submission" date="2017-10" db="EMBL/GenBank/DDBJ databases">
        <authorList>
            <consortium name="Urmite Genomes"/>
        </authorList>
    </citation>
    <scope>NUCLEOTIDE SEQUENCE [LARGE SCALE GENOMIC DNA]</scope>
    <source>
        <strain evidence="3 4">FB-527</strain>
    </source>
</reference>
<organism evidence="3 4">
    <name type="scientific">Mycobacterium simulans</name>
    <dbReference type="NCBI Taxonomy" id="627089"/>
    <lineage>
        <taxon>Bacteria</taxon>
        <taxon>Bacillati</taxon>
        <taxon>Actinomycetota</taxon>
        <taxon>Actinomycetes</taxon>
        <taxon>Mycobacteriales</taxon>
        <taxon>Mycobacteriaceae</taxon>
        <taxon>Mycobacterium</taxon>
    </lineage>
</organism>
<keyword evidence="2" id="KW-1133">Transmembrane helix</keyword>
<sequence length="158" mass="16716">MTTMNEDQANVSAEPEATDEIGPGEADFDSGEFDFGLLTADEVALGKRWAAYAAAHPNSKRIAALRKLREFEQRAIDLPVVGKFFTPDTHDAAYVAGMVGLLAFGAVELPIALIVLGGHVLVKQHQSRAMSAIGEAMEDCLAPPIVVGGAIAATRPTR</sequence>
<keyword evidence="2" id="KW-0812">Transmembrane</keyword>
<name>A0A7Z7IMJ2_9MYCO</name>
<evidence type="ECO:0000256" key="2">
    <source>
        <dbReference type="SAM" id="Phobius"/>
    </source>
</evidence>
<dbReference type="EMBL" id="OCTY01000002">
    <property type="protein sequence ID" value="SOJ56358.1"/>
    <property type="molecule type" value="Genomic_DNA"/>
</dbReference>
<evidence type="ECO:0000313" key="3">
    <source>
        <dbReference type="EMBL" id="SOJ56358.1"/>
    </source>
</evidence>
<proteinExistence type="predicted"/>
<keyword evidence="2" id="KW-0472">Membrane</keyword>
<feature type="region of interest" description="Disordered" evidence="1">
    <location>
        <begin position="1"/>
        <end position="25"/>
    </location>
</feature>
<evidence type="ECO:0000313" key="4">
    <source>
        <dbReference type="Proteomes" id="UP000554965"/>
    </source>
</evidence>
<dbReference type="RefSeq" id="WP_186243984.1">
    <property type="nucleotide sequence ID" value="NZ_OCTY01000002.1"/>
</dbReference>
<comment type="caution">
    <text evidence="3">The sequence shown here is derived from an EMBL/GenBank/DDBJ whole genome shotgun (WGS) entry which is preliminary data.</text>
</comment>
<feature type="transmembrane region" description="Helical" evidence="2">
    <location>
        <begin position="92"/>
        <end position="122"/>
    </location>
</feature>
<feature type="compositionally biased region" description="Polar residues" evidence="1">
    <location>
        <begin position="1"/>
        <end position="11"/>
    </location>
</feature>
<gene>
    <name evidence="3" type="ORF">MSIMFB_03835</name>
</gene>